<accession>A0A166I9D5</accession>
<dbReference type="GeneID" id="78016569"/>
<dbReference type="RefSeq" id="WP_006194976.1">
    <property type="nucleotide sequence ID" value="NZ_CAWMRI010000264.1"/>
</dbReference>
<gene>
    <name evidence="2" type="ORF">A2T98_19470</name>
</gene>
<dbReference type="OrthoDB" id="5514786at2"/>
<protein>
    <recommendedName>
        <fullName evidence="1">PD-(D/E)XK nuclease domain-containing protein</fullName>
    </recommendedName>
</protein>
<evidence type="ECO:0000259" key="1">
    <source>
        <dbReference type="Pfam" id="PF20472"/>
    </source>
</evidence>
<comment type="caution">
    <text evidence="2">The sequence shown here is derived from an EMBL/GenBank/DDBJ whole genome shotgun (WGS) entry which is preliminary data.</text>
</comment>
<organism evidence="2 3">
    <name type="scientific">Nodularia spumigena CENA596</name>
    <dbReference type="NCBI Taxonomy" id="1819295"/>
    <lineage>
        <taxon>Bacteria</taxon>
        <taxon>Bacillati</taxon>
        <taxon>Cyanobacteriota</taxon>
        <taxon>Cyanophyceae</taxon>
        <taxon>Nostocales</taxon>
        <taxon>Nodulariaceae</taxon>
        <taxon>Nodularia</taxon>
    </lineage>
</organism>
<evidence type="ECO:0000313" key="2">
    <source>
        <dbReference type="EMBL" id="KZL48098.1"/>
    </source>
</evidence>
<evidence type="ECO:0000313" key="3">
    <source>
        <dbReference type="Proteomes" id="UP000076555"/>
    </source>
</evidence>
<dbReference type="InterPro" id="IPR046821">
    <property type="entry name" value="PDDEXK_11"/>
</dbReference>
<proteinExistence type="predicted"/>
<dbReference type="AlphaFoldDB" id="A0A166I9D5"/>
<feature type="domain" description="PD-(D/E)XK nuclease" evidence="1">
    <location>
        <begin position="7"/>
        <end position="159"/>
    </location>
</feature>
<sequence>MSQGGRAVTSGNVLENSVEGALLGHRYVQVGCDLPRKQRLGCLLSSHDIPKRYAKQVYIGKGIYGSDIYVDFYIIGAAPISAGLIIECKWQQSSGSVDEKLPYLNLNIQNCYPTQALVLIDGGGMKTQAISWLETQVVSNQNLLAVYDLRKFIIWSNNHL</sequence>
<dbReference type="Pfam" id="PF20472">
    <property type="entry name" value="PDDEXK_11"/>
    <property type="match status" value="1"/>
</dbReference>
<name>A0A166I9D5_NODSP</name>
<dbReference type="Proteomes" id="UP000076555">
    <property type="component" value="Unassembled WGS sequence"/>
</dbReference>
<reference evidence="2 3" key="1">
    <citation type="submission" date="2016-04" db="EMBL/GenBank/DDBJ databases">
        <title>Draft Genome Assembly of the Bloom-forming Cyanobacterium Nodularia spumigena Strain CENA596 in Shrimp Production Ponds.</title>
        <authorList>
            <person name="Popin R.V."/>
            <person name="Rigonato J."/>
            <person name="Abreu V.A."/>
            <person name="Andreote A.P."/>
            <person name="Silveira S.B."/>
            <person name="Odebrecht C."/>
            <person name="Fiore M.F."/>
        </authorList>
    </citation>
    <scope>NUCLEOTIDE SEQUENCE [LARGE SCALE GENOMIC DNA]</scope>
    <source>
        <strain evidence="2 3">CENA596</strain>
    </source>
</reference>
<dbReference type="EMBL" id="LWAJ01000264">
    <property type="protein sequence ID" value="KZL48098.1"/>
    <property type="molecule type" value="Genomic_DNA"/>
</dbReference>